<evidence type="ECO:0000313" key="4">
    <source>
        <dbReference type="Proteomes" id="UP001179647"/>
    </source>
</evidence>
<feature type="region of interest" description="Disordered" evidence="1">
    <location>
        <begin position="19"/>
        <end position="132"/>
    </location>
</feature>
<organism evidence="3 4">
    <name type="scientific">Vagococcus intermedius</name>
    <dbReference type="NCBI Taxonomy" id="2991418"/>
    <lineage>
        <taxon>Bacteria</taxon>
        <taxon>Bacillati</taxon>
        <taxon>Bacillota</taxon>
        <taxon>Bacilli</taxon>
        <taxon>Lactobacillales</taxon>
        <taxon>Enterococcaceae</taxon>
        <taxon>Vagococcus</taxon>
    </lineage>
</organism>
<evidence type="ECO:0000256" key="2">
    <source>
        <dbReference type="SAM" id="SignalP"/>
    </source>
</evidence>
<dbReference type="RefSeq" id="WP_275468244.1">
    <property type="nucleotide sequence ID" value="NZ_CP110232.1"/>
</dbReference>
<reference evidence="3" key="1">
    <citation type="submission" date="2022-10" db="EMBL/GenBank/DDBJ databases">
        <title>Vagococcus sp. isolated from poultry meat.</title>
        <authorList>
            <person name="Johansson P."/>
            <person name="Bjorkroth J."/>
        </authorList>
    </citation>
    <scope>NUCLEOTIDE SEQUENCE</scope>
    <source>
        <strain evidence="3">STAA11</strain>
    </source>
</reference>
<evidence type="ECO:0000256" key="1">
    <source>
        <dbReference type="SAM" id="MobiDB-lite"/>
    </source>
</evidence>
<sequence length="289" mass="32473">MKKIKLLSATLLAVLVLTACSPSLKPKEEKKQDLTEDTSKNKTKKKEPSEETPLKDKTNKKKKTTSQKDDKEHSNTENTHNKKKNNAKLDKNKTVTNESEQQSAKNDDKGQTDNKKTAMKKKKEQLPEPEGVQDEKIYTTDWNTNWNGLETSIGEVSVVKMDPEVMADSGIEGQGLVGVKFSLNNKSDIPLDVYPDQSQLNINGQIVEANMLASDQIGGQVQSGETKEGFVIYNLPELENIEELTNFNVEWRASHDEELVEDQETAFDTVYETGNDSSYQEFTANIQLK</sequence>
<dbReference type="KEGG" id="vie:OL234_05500"/>
<keyword evidence="4" id="KW-1185">Reference proteome</keyword>
<feature type="compositionally biased region" description="Polar residues" evidence="1">
    <location>
        <begin position="94"/>
        <end position="104"/>
    </location>
</feature>
<feature type="chain" id="PRO_5042163623" description="DUF4352 domain-containing protein" evidence="2">
    <location>
        <begin position="22"/>
        <end position="289"/>
    </location>
</feature>
<name>A0AAF0CT67_9ENTE</name>
<proteinExistence type="predicted"/>
<evidence type="ECO:0000313" key="3">
    <source>
        <dbReference type="EMBL" id="WEG72441.1"/>
    </source>
</evidence>
<protein>
    <recommendedName>
        <fullName evidence="5">DUF4352 domain-containing protein</fullName>
    </recommendedName>
</protein>
<dbReference type="PROSITE" id="PS51257">
    <property type="entry name" value="PROKAR_LIPOPROTEIN"/>
    <property type="match status" value="1"/>
</dbReference>
<feature type="compositionally biased region" description="Basic and acidic residues" evidence="1">
    <location>
        <begin position="25"/>
        <end position="57"/>
    </location>
</feature>
<dbReference type="Proteomes" id="UP001179647">
    <property type="component" value="Chromosome"/>
</dbReference>
<feature type="compositionally biased region" description="Basic and acidic residues" evidence="1">
    <location>
        <begin position="66"/>
        <end position="75"/>
    </location>
</feature>
<gene>
    <name evidence="3" type="ORF">OL234_05500</name>
</gene>
<feature type="compositionally biased region" description="Basic and acidic residues" evidence="1">
    <location>
        <begin position="105"/>
        <end position="116"/>
    </location>
</feature>
<dbReference type="EMBL" id="CP110232">
    <property type="protein sequence ID" value="WEG72441.1"/>
    <property type="molecule type" value="Genomic_DNA"/>
</dbReference>
<evidence type="ECO:0008006" key="5">
    <source>
        <dbReference type="Google" id="ProtNLM"/>
    </source>
</evidence>
<accession>A0AAF0CT67</accession>
<keyword evidence="2" id="KW-0732">Signal</keyword>
<dbReference type="AlphaFoldDB" id="A0AAF0CT67"/>
<feature type="signal peptide" evidence="2">
    <location>
        <begin position="1"/>
        <end position="21"/>
    </location>
</feature>